<name>S3DD69_GLAL2</name>
<dbReference type="InterPro" id="IPR029044">
    <property type="entry name" value="Nucleotide-diphossugar_trans"/>
</dbReference>
<dbReference type="Gene3D" id="3.90.550.20">
    <property type="match status" value="1"/>
</dbReference>
<protein>
    <recommendedName>
        <fullName evidence="4">Initiation-specific alpha-1,6-mannosyltransferase</fullName>
    </recommendedName>
</protein>
<reference evidence="2 3" key="1">
    <citation type="journal article" date="2013" name="BMC Genomics">
        <title>Genomics-driven discovery of the pneumocandin biosynthetic gene cluster in the fungus Glarea lozoyensis.</title>
        <authorList>
            <person name="Chen L."/>
            <person name="Yue Q."/>
            <person name="Zhang X."/>
            <person name="Xiang M."/>
            <person name="Wang C."/>
            <person name="Li S."/>
            <person name="Che Y."/>
            <person name="Ortiz-Lopez F.J."/>
            <person name="Bills G.F."/>
            <person name="Liu X."/>
            <person name="An Z."/>
        </authorList>
    </citation>
    <scope>NUCLEOTIDE SEQUENCE [LARGE SCALE GENOMIC DNA]</scope>
    <source>
        <strain evidence="3">ATCC 20868 / MF5171</strain>
    </source>
</reference>
<dbReference type="OMA" id="VPIREWI"/>
<evidence type="ECO:0000313" key="3">
    <source>
        <dbReference type="Proteomes" id="UP000016922"/>
    </source>
</evidence>
<sequence>MLISSRPPRLLFAITFIALSVFLLLNAHIWRDSNWVLTPAAIFTTPATNTSIIPEKIWYKLGPKGLNNESHEWIEGCRQQNPSYQVEFLTDVSGDVYVQEHFSEYPDIVSTYLALSVPILKADFLRYLILFADGGIWSDLDVSCEGIPIREWIPEQYRKDASIVVGWEFDVGWWDNFERQFATWTIMAKPGSPHMWKVIRDIVEGLHKKAEENMVALKGLTMEMAGEVVDLTGPRRMTRSVFKSLNLDYSNITGLQGPMLIKDLVLMPGYSFANSTNTYPEDQIIGPLLVTHHYAGTWKNKDGGEQA</sequence>
<accession>S3DD69</accession>
<proteinExistence type="inferred from homology"/>
<dbReference type="eggNOG" id="ENOG502SJG8">
    <property type="taxonomic scope" value="Eukaryota"/>
</dbReference>
<evidence type="ECO:0000256" key="1">
    <source>
        <dbReference type="ARBA" id="ARBA00009003"/>
    </source>
</evidence>
<dbReference type="OrthoDB" id="409543at2759"/>
<dbReference type="EMBL" id="KE145353">
    <property type="protein sequence ID" value="EPE35675.1"/>
    <property type="molecule type" value="Genomic_DNA"/>
</dbReference>
<dbReference type="STRING" id="1116229.S3DD69"/>
<dbReference type="Pfam" id="PF04488">
    <property type="entry name" value="Gly_transf_sug"/>
    <property type="match status" value="1"/>
</dbReference>
<organism evidence="2 3">
    <name type="scientific">Glarea lozoyensis (strain ATCC 20868 / MF5171)</name>
    <dbReference type="NCBI Taxonomy" id="1116229"/>
    <lineage>
        <taxon>Eukaryota</taxon>
        <taxon>Fungi</taxon>
        <taxon>Dikarya</taxon>
        <taxon>Ascomycota</taxon>
        <taxon>Pezizomycotina</taxon>
        <taxon>Leotiomycetes</taxon>
        <taxon>Helotiales</taxon>
        <taxon>Helotiaceae</taxon>
        <taxon>Glarea</taxon>
    </lineage>
</organism>
<dbReference type="InterPro" id="IPR039367">
    <property type="entry name" value="Och1-like"/>
</dbReference>
<comment type="similarity">
    <text evidence="1">Belongs to the glycosyltransferase 32 family.</text>
</comment>
<dbReference type="HOGENOM" id="CLU_022381_0_0_1"/>
<dbReference type="RefSeq" id="XP_008076493.1">
    <property type="nucleotide sequence ID" value="XM_008078302.1"/>
</dbReference>
<dbReference type="AlphaFoldDB" id="S3DD69"/>
<dbReference type="PANTHER" id="PTHR31834">
    <property type="entry name" value="INITIATION-SPECIFIC ALPHA-1,6-MANNOSYLTRANSFERASE"/>
    <property type="match status" value="1"/>
</dbReference>
<dbReference type="KEGG" id="glz:GLAREA_05012"/>
<dbReference type="GO" id="GO:0000009">
    <property type="term" value="F:alpha-1,6-mannosyltransferase activity"/>
    <property type="evidence" value="ECO:0007669"/>
    <property type="project" value="InterPro"/>
</dbReference>
<dbReference type="Proteomes" id="UP000016922">
    <property type="component" value="Unassembled WGS sequence"/>
</dbReference>
<dbReference type="InterPro" id="IPR007577">
    <property type="entry name" value="GlycoTrfase_DXD_sugar-bd_CS"/>
</dbReference>
<gene>
    <name evidence="2" type="ORF">GLAREA_05012</name>
</gene>
<dbReference type="GeneID" id="19464067"/>
<dbReference type="SUPFAM" id="SSF53448">
    <property type="entry name" value="Nucleotide-diphospho-sugar transferases"/>
    <property type="match status" value="1"/>
</dbReference>
<evidence type="ECO:0008006" key="4">
    <source>
        <dbReference type="Google" id="ProtNLM"/>
    </source>
</evidence>
<evidence type="ECO:0000313" key="2">
    <source>
        <dbReference type="EMBL" id="EPE35675.1"/>
    </source>
</evidence>
<dbReference type="GO" id="GO:0006487">
    <property type="term" value="P:protein N-linked glycosylation"/>
    <property type="evidence" value="ECO:0007669"/>
    <property type="project" value="TreeGrafter"/>
</dbReference>
<dbReference type="GO" id="GO:0000136">
    <property type="term" value="C:mannan polymerase complex"/>
    <property type="evidence" value="ECO:0007669"/>
    <property type="project" value="TreeGrafter"/>
</dbReference>
<dbReference type="PANTHER" id="PTHR31834:SF8">
    <property type="entry name" value="TRANSFERASE, PUTATIVE (AFU_ORTHOLOGUE AFUA_6G14040)-RELATED"/>
    <property type="match status" value="1"/>
</dbReference>
<keyword evidence="3" id="KW-1185">Reference proteome</keyword>